<name>A0A8X6M9R9_NEPPI</name>
<protein>
    <submittedName>
        <fullName evidence="1">Uncharacterized protein</fullName>
    </submittedName>
</protein>
<dbReference type="AlphaFoldDB" id="A0A8X6M9R9"/>
<reference evidence="1" key="1">
    <citation type="submission" date="2020-08" db="EMBL/GenBank/DDBJ databases">
        <title>Multicomponent nature underlies the extraordinary mechanical properties of spider dragline silk.</title>
        <authorList>
            <person name="Kono N."/>
            <person name="Nakamura H."/>
            <person name="Mori M."/>
            <person name="Yoshida Y."/>
            <person name="Ohtoshi R."/>
            <person name="Malay A.D."/>
            <person name="Moran D.A.P."/>
            <person name="Tomita M."/>
            <person name="Numata K."/>
            <person name="Arakawa K."/>
        </authorList>
    </citation>
    <scope>NUCLEOTIDE SEQUENCE</scope>
</reference>
<proteinExistence type="predicted"/>
<evidence type="ECO:0000313" key="2">
    <source>
        <dbReference type="Proteomes" id="UP000887013"/>
    </source>
</evidence>
<gene>
    <name evidence="1" type="ORF">NPIL_80361</name>
</gene>
<dbReference type="EMBL" id="BMAW01088448">
    <property type="protein sequence ID" value="GFS34716.1"/>
    <property type="molecule type" value="Genomic_DNA"/>
</dbReference>
<comment type="caution">
    <text evidence="1">The sequence shown here is derived from an EMBL/GenBank/DDBJ whole genome shotgun (WGS) entry which is preliminary data.</text>
</comment>
<accession>A0A8X6M9R9</accession>
<sequence>MAARMTSTEVSEYTLKFISDLQKEGKHPFLVWVMKLGLTASLYSEPSFFFLSAVNQLQYMKKMPCRKSNLGHNTRKVKSVRRVIAHQTEEESTSGNEKSR</sequence>
<evidence type="ECO:0000313" key="1">
    <source>
        <dbReference type="EMBL" id="GFS34716.1"/>
    </source>
</evidence>
<organism evidence="1 2">
    <name type="scientific">Nephila pilipes</name>
    <name type="common">Giant wood spider</name>
    <name type="synonym">Nephila maculata</name>
    <dbReference type="NCBI Taxonomy" id="299642"/>
    <lineage>
        <taxon>Eukaryota</taxon>
        <taxon>Metazoa</taxon>
        <taxon>Ecdysozoa</taxon>
        <taxon>Arthropoda</taxon>
        <taxon>Chelicerata</taxon>
        <taxon>Arachnida</taxon>
        <taxon>Araneae</taxon>
        <taxon>Araneomorphae</taxon>
        <taxon>Entelegynae</taxon>
        <taxon>Araneoidea</taxon>
        <taxon>Nephilidae</taxon>
        <taxon>Nephila</taxon>
    </lineage>
</organism>
<dbReference type="Proteomes" id="UP000887013">
    <property type="component" value="Unassembled WGS sequence"/>
</dbReference>
<keyword evidence="2" id="KW-1185">Reference proteome</keyword>